<feature type="transmembrane region" description="Helical" evidence="2">
    <location>
        <begin position="132"/>
        <end position="153"/>
    </location>
</feature>
<evidence type="ECO:0000256" key="2">
    <source>
        <dbReference type="SAM" id="Phobius"/>
    </source>
</evidence>
<feature type="transmembrane region" description="Helical" evidence="2">
    <location>
        <begin position="108"/>
        <end position="125"/>
    </location>
</feature>
<feature type="transmembrane region" description="Helical" evidence="2">
    <location>
        <begin position="654"/>
        <end position="673"/>
    </location>
</feature>
<feature type="transmembrane region" description="Helical" evidence="2">
    <location>
        <begin position="246"/>
        <end position="267"/>
    </location>
</feature>
<dbReference type="AlphaFoldDB" id="A0A7S4PYD9"/>
<feature type="transmembrane region" description="Helical" evidence="2">
    <location>
        <begin position="77"/>
        <end position="102"/>
    </location>
</feature>
<keyword evidence="2" id="KW-1133">Transmembrane helix</keyword>
<keyword evidence="2" id="KW-0812">Transmembrane</keyword>
<feature type="transmembrane region" description="Helical" evidence="2">
    <location>
        <begin position="589"/>
        <end position="607"/>
    </location>
</feature>
<accession>A0A7S4PYD9</accession>
<evidence type="ECO:0000256" key="1">
    <source>
        <dbReference type="SAM" id="MobiDB-lite"/>
    </source>
</evidence>
<feature type="region of interest" description="Disordered" evidence="1">
    <location>
        <begin position="843"/>
        <end position="871"/>
    </location>
</feature>
<feature type="region of interest" description="Disordered" evidence="1">
    <location>
        <begin position="926"/>
        <end position="984"/>
    </location>
</feature>
<keyword evidence="2" id="KW-0472">Membrane</keyword>
<reference evidence="3" key="1">
    <citation type="submission" date="2021-01" db="EMBL/GenBank/DDBJ databases">
        <authorList>
            <person name="Corre E."/>
            <person name="Pelletier E."/>
            <person name="Niang G."/>
            <person name="Scheremetjew M."/>
            <person name="Finn R."/>
            <person name="Kale V."/>
            <person name="Holt S."/>
            <person name="Cochrane G."/>
            <person name="Meng A."/>
            <person name="Brown T."/>
            <person name="Cohen L."/>
        </authorList>
    </citation>
    <scope>NUCLEOTIDE SEQUENCE</scope>
    <source>
        <strain evidence="3">CCMP3105</strain>
    </source>
</reference>
<evidence type="ECO:0000313" key="3">
    <source>
        <dbReference type="EMBL" id="CAE4566675.1"/>
    </source>
</evidence>
<dbReference type="EMBL" id="HBNR01009521">
    <property type="protein sequence ID" value="CAE4566675.1"/>
    <property type="molecule type" value="Transcribed_RNA"/>
</dbReference>
<feature type="transmembrane region" description="Helical" evidence="2">
    <location>
        <begin position="613"/>
        <end position="633"/>
    </location>
</feature>
<feature type="compositionally biased region" description="Acidic residues" evidence="1">
    <location>
        <begin position="953"/>
        <end position="963"/>
    </location>
</feature>
<feature type="transmembrane region" description="Helical" evidence="2">
    <location>
        <begin position="550"/>
        <end position="568"/>
    </location>
</feature>
<sequence>MTDDQRACSAHEACGGLAGFCCPTDSYEMLSCCGDEPVSEVWTWLSLVITTSCLGIGLISLVRVLPRSPAKFRREVSVALTSAMVYLLMSLPFFIPSVWAVLTPRLQANYIWLPFWYAFVLTKMLGSFFQVATYSILGTLVAVFAMVFLNYLLPGGAGLYSETKQAEQFSWTSWLGHGYKPWVAWLFCACFVYGTFLSRWNVCMKQYALGFFATTIVDFMNPKTDSTAFVAVLWNYNFSFNVNGPVLTSVYVTLLAVPLAALSLPVIPCWRRWRRFFSCRAIASRGLSRISADTCGSLDRLITYFREDSTNYNVESSFLYIRQLGARRRDIEDYLVQAKWECWNSETKARLRGLFRVAGMLHDLRQALRVQLELVRGTRENPAQVFCEELGPHLHRFLEATSDAMIHVASYPVLQRGLTREQFEEIINSASVADAALLEALQVVPRGNRRERIFIDCLRTFPAVLTRFAKEAVGELEDSGKSRGWQRGKLWEWLPCRTCLVREQHIHAIRNTVSWLLALFWSVMVQRATCVTTVSFIFSPSLGSLFDRNVNRILGVGMGLALGNLPAAMLLKPECYESHCFAHYPTGPIVYLQLMFIQWAVAVYGYLATGSRFSYACLLWAGFSGVQMLQSMHTPYGRHHHSTDSSLFLSTMDNMLGCFIVFGVDIIASHLLVSRTVEQVATHVTQSLQAVANMIGRLRDDDWCCEDMKCIKSDLFAIKQSIKRSRHWDDEARKEDHVWTTARLLPYKADLVQALLQHLDDTYVAFWGLLAAAERCDRQCCVKSLVQDSLPGGLESRCRLYAKVAGVALIEKKGREEKVQGVSPDPHIDQALRIADAISLAEEPAERDGEASAGGAPRDSPRGPRPVPTSGLTSALTRYAFSDAAGGAAALSVHADCCASRQSMQRIQALLHEHTFWEARDWRAPASEEEFEDEPPIRLSGTQREEVRQSSSAEEEEDEEDSTSEASIAPRIDQSPCATPLNRV</sequence>
<feature type="transmembrane region" description="Helical" evidence="2">
    <location>
        <begin position="515"/>
        <end position="538"/>
    </location>
</feature>
<feature type="transmembrane region" description="Helical" evidence="2">
    <location>
        <begin position="44"/>
        <end position="65"/>
    </location>
</feature>
<organism evidence="3">
    <name type="scientific">Alexandrium monilatum</name>
    <dbReference type="NCBI Taxonomy" id="311494"/>
    <lineage>
        <taxon>Eukaryota</taxon>
        <taxon>Sar</taxon>
        <taxon>Alveolata</taxon>
        <taxon>Dinophyceae</taxon>
        <taxon>Gonyaulacales</taxon>
        <taxon>Pyrocystaceae</taxon>
        <taxon>Alexandrium</taxon>
    </lineage>
</organism>
<name>A0A7S4PYD9_9DINO</name>
<proteinExistence type="predicted"/>
<feature type="transmembrane region" description="Helical" evidence="2">
    <location>
        <begin position="182"/>
        <end position="200"/>
    </location>
</feature>
<protein>
    <submittedName>
        <fullName evidence="3">Uncharacterized protein</fullName>
    </submittedName>
</protein>
<gene>
    <name evidence="3" type="ORF">AMON00008_LOCUS6294</name>
</gene>